<name>A0ABY2QSC9_9HYPH</name>
<dbReference type="RefSeq" id="WP_136559445.1">
    <property type="nucleotide sequence ID" value="NZ_STGT01000004.1"/>
</dbReference>
<evidence type="ECO:0000256" key="8">
    <source>
        <dbReference type="ARBA" id="ARBA00038436"/>
    </source>
</evidence>
<dbReference type="InterPro" id="IPR007387">
    <property type="entry name" value="TRAP_DctQ"/>
</dbReference>
<sequence>MHKIDIALDVVSQLLKYIAAILLGLVAVLIAADVAMRFVFNAPIIGVAEIVANGILIIAFLQLTYAVRIDGMLRSELLISKLSGRPKSVFDAVTAILGALLFILIAWASWDSMVRAIAVQEFEGHVSFPIPTWPVRVAIVSCSILAAINYVMIAIKSLLGPDHPTAVVGDAAPPRL</sequence>
<keyword evidence="12" id="KW-1185">Reference proteome</keyword>
<feature type="transmembrane region" description="Helical" evidence="9">
    <location>
        <begin position="88"/>
        <end position="110"/>
    </location>
</feature>
<dbReference type="InterPro" id="IPR055348">
    <property type="entry name" value="DctQ"/>
</dbReference>
<organism evidence="11 12">
    <name type="scientific">Rhizobium rhizophilum</name>
    <dbReference type="NCBI Taxonomy" id="1850373"/>
    <lineage>
        <taxon>Bacteria</taxon>
        <taxon>Pseudomonadati</taxon>
        <taxon>Pseudomonadota</taxon>
        <taxon>Alphaproteobacteria</taxon>
        <taxon>Hyphomicrobiales</taxon>
        <taxon>Rhizobiaceae</taxon>
        <taxon>Rhizobium/Agrobacterium group</taxon>
        <taxon>Rhizobium</taxon>
    </lineage>
</organism>
<keyword evidence="3" id="KW-1003">Cell membrane</keyword>
<feature type="domain" description="Tripartite ATP-independent periplasmic transporters DctQ component" evidence="10">
    <location>
        <begin position="27"/>
        <end position="156"/>
    </location>
</feature>
<keyword evidence="2 9" id="KW-0813">Transport</keyword>
<accession>A0ABY2QSC9</accession>
<comment type="similarity">
    <text evidence="8 9">Belongs to the TRAP transporter small permease family.</text>
</comment>
<comment type="subunit">
    <text evidence="9">The complex comprises the extracytoplasmic solute receptor protein and the two transmembrane proteins.</text>
</comment>
<feature type="transmembrane region" description="Helical" evidence="9">
    <location>
        <begin position="44"/>
        <end position="67"/>
    </location>
</feature>
<evidence type="ECO:0000256" key="7">
    <source>
        <dbReference type="ARBA" id="ARBA00023136"/>
    </source>
</evidence>
<feature type="transmembrane region" description="Helical" evidence="9">
    <location>
        <begin position="130"/>
        <end position="151"/>
    </location>
</feature>
<evidence type="ECO:0000256" key="9">
    <source>
        <dbReference type="RuleBase" id="RU369079"/>
    </source>
</evidence>
<comment type="caution">
    <text evidence="11">The sequence shown here is derived from an EMBL/GenBank/DDBJ whole genome shotgun (WGS) entry which is preliminary data.</text>
</comment>
<keyword evidence="7 9" id="KW-0472">Membrane</keyword>
<evidence type="ECO:0000313" key="12">
    <source>
        <dbReference type="Proteomes" id="UP000309667"/>
    </source>
</evidence>
<dbReference type="Proteomes" id="UP000309667">
    <property type="component" value="Unassembled WGS sequence"/>
</dbReference>
<gene>
    <name evidence="11" type="ORF">E9677_18165</name>
</gene>
<evidence type="ECO:0000256" key="4">
    <source>
        <dbReference type="ARBA" id="ARBA00022519"/>
    </source>
</evidence>
<dbReference type="EMBL" id="STGT01000004">
    <property type="protein sequence ID" value="THV12656.1"/>
    <property type="molecule type" value="Genomic_DNA"/>
</dbReference>
<evidence type="ECO:0000259" key="10">
    <source>
        <dbReference type="Pfam" id="PF04290"/>
    </source>
</evidence>
<dbReference type="Pfam" id="PF04290">
    <property type="entry name" value="DctQ"/>
    <property type="match status" value="1"/>
</dbReference>
<proteinExistence type="inferred from homology"/>
<reference evidence="11 12" key="1">
    <citation type="submission" date="2019-04" db="EMBL/GenBank/DDBJ databases">
        <title>Genome sequence of strain 7209-2.</title>
        <authorList>
            <person name="Gao J."/>
            <person name="Sun J."/>
        </authorList>
    </citation>
    <scope>NUCLEOTIDE SEQUENCE [LARGE SCALE GENOMIC DNA]</scope>
    <source>
        <strain evidence="11 12">7209-2</strain>
    </source>
</reference>
<evidence type="ECO:0000256" key="2">
    <source>
        <dbReference type="ARBA" id="ARBA00022448"/>
    </source>
</evidence>
<evidence type="ECO:0000313" key="11">
    <source>
        <dbReference type="EMBL" id="THV12656.1"/>
    </source>
</evidence>
<evidence type="ECO:0000256" key="6">
    <source>
        <dbReference type="ARBA" id="ARBA00022989"/>
    </source>
</evidence>
<comment type="subcellular location">
    <subcellularLocation>
        <location evidence="1 9">Cell inner membrane</location>
        <topology evidence="1 9">Multi-pass membrane protein</topology>
    </subcellularLocation>
</comment>
<keyword evidence="5 9" id="KW-0812">Transmembrane</keyword>
<comment type="function">
    <text evidence="9">Part of the tripartite ATP-independent periplasmic (TRAP) transport system.</text>
</comment>
<feature type="transmembrane region" description="Helical" evidence="9">
    <location>
        <begin position="14"/>
        <end position="32"/>
    </location>
</feature>
<keyword evidence="4 9" id="KW-0997">Cell inner membrane</keyword>
<evidence type="ECO:0000256" key="3">
    <source>
        <dbReference type="ARBA" id="ARBA00022475"/>
    </source>
</evidence>
<evidence type="ECO:0000256" key="1">
    <source>
        <dbReference type="ARBA" id="ARBA00004429"/>
    </source>
</evidence>
<dbReference type="PANTHER" id="PTHR35011">
    <property type="entry name" value="2,3-DIKETO-L-GULONATE TRAP TRANSPORTER SMALL PERMEASE PROTEIN YIAM"/>
    <property type="match status" value="1"/>
</dbReference>
<keyword evidence="6 9" id="KW-1133">Transmembrane helix</keyword>
<evidence type="ECO:0000256" key="5">
    <source>
        <dbReference type="ARBA" id="ARBA00022692"/>
    </source>
</evidence>
<protein>
    <recommendedName>
        <fullName evidence="9">TRAP transporter small permease protein</fullName>
    </recommendedName>
</protein>